<dbReference type="EMBL" id="CP012333">
    <property type="protein sequence ID" value="AKV03100.1"/>
    <property type="molecule type" value="Genomic_DNA"/>
</dbReference>
<dbReference type="KEGG" id="llu:AKJ09_09763"/>
<protein>
    <submittedName>
        <fullName evidence="1">Uncharacterized protein</fullName>
    </submittedName>
</protein>
<accession>A0A0K1QCE2</accession>
<keyword evidence="2" id="KW-1185">Reference proteome</keyword>
<dbReference type="STRING" id="1391654.AKJ09_09763"/>
<dbReference type="Proteomes" id="UP000064967">
    <property type="component" value="Chromosome"/>
</dbReference>
<reference evidence="1 2" key="1">
    <citation type="submission" date="2015-08" db="EMBL/GenBank/DDBJ databases">
        <authorList>
            <person name="Babu N.S."/>
            <person name="Beckwith C.J."/>
            <person name="Beseler K.G."/>
            <person name="Brison A."/>
            <person name="Carone J.V."/>
            <person name="Caskin T.P."/>
            <person name="Diamond M."/>
            <person name="Durham M.E."/>
            <person name="Foxe J.M."/>
            <person name="Go M."/>
            <person name="Henderson B.A."/>
            <person name="Jones I.B."/>
            <person name="McGettigan J.A."/>
            <person name="Micheletti S.J."/>
            <person name="Nasrallah M.E."/>
            <person name="Ortiz D."/>
            <person name="Piller C.R."/>
            <person name="Privatt S.R."/>
            <person name="Schneider S.L."/>
            <person name="Sharp S."/>
            <person name="Smith T.C."/>
            <person name="Stanton J.D."/>
            <person name="Ullery H.E."/>
            <person name="Wilson R.J."/>
            <person name="Serrano M.G."/>
            <person name="Buck G."/>
            <person name="Lee V."/>
            <person name="Wang Y."/>
            <person name="Carvalho R."/>
            <person name="Voegtly L."/>
            <person name="Shi R."/>
            <person name="Duckworth R."/>
            <person name="Johnson A."/>
            <person name="Loviza R."/>
            <person name="Walstead R."/>
            <person name="Shah Z."/>
            <person name="Kiflezghi M."/>
            <person name="Wade K."/>
            <person name="Ball S.L."/>
            <person name="Bradley K.W."/>
            <person name="Asai D.J."/>
            <person name="Bowman C.A."/>
            <person name="Russell D.A."/>
            <person name="Pope W.H."/>
            <person name="Jacobs-Sera D."/>
            <person name="Hendrix R.W."/>
            <person name="Hatfull G.F."/>
        </authorList>
    </citation>
    <scope>NUCLEOTIDE SEQUENCE [LARGE SCALE GENOMIC DNA]</scope>
    <source>
        <strain evidence="1 2">DSM 27648</strain>
    </source>
</reference>
<proteinExistence type="predicted"/>
<gene>
    <name evidence="1" type="ORF">AKJ09_09763</name>
</gene>
<evidence type="ECO:0000313" key="1">
    <source>
        <dbReference type="EMBL" id="AKV03100.1"/>
    </source>
</evidence>
<dbReference type="AlphaFoldDB" id="A0A0K1QCE2"/>
<dbReference type="OrthoDB" id="9805171at2"/>
<dbReference type="RefSeq" id="WP_146653921.1">
    <property type="nucleotide sequence ID" value="NZ_CP012333.1"/>
</dbReference>
<sequence length="100" mass="12248">MQKRWYGWYYHRNEAGWVLDPTHLREYRSDGELLRHVNPDQFLVRENVKSPIAYPVADFLLRRLRHDAYAYRKHTWLRALRAAKVRLPGYAIWELVLERL</sequence>
<name>A0A0K1QCE2_9BACT</name>
<organism evidence="1 2">
    <name type="scientific">Labilithrix luteola</name>
    <dbReference type="NCBI Taxonomy" id="1391654"/>
    <lineage>
        <taxon>Bacteria</taxon>
        <taxon>Pseudomonadati</taxon>
        <taxon>Myxococcota</taxon>
        <taxon>Polyangia</taxon>
        <taxon>Polyangiales</taxon>
        <taxon>Labilitrichaceae</taxon>
        <taxon>Labilithrix</taxon>
    </lineage>
</organism>
<evidence type="ECO:0000313" key="2">
    <source>
        <dbReference type="Proteomes" id="UP000064967"/>
    </source>
</evidence>